<feature type="transmembrane region" description="Helical" evidence="5">
    <location>
        <begin position="245"/>
        <end position="266"/>
    </location>
</feature>
<evidence type="ECO:0000256" key="1">
    <source>
        <dbReference type="ARBA" id="ARBA00004141"/>
    </source>
</evidence>
<dbReference type="AlphaFoldDB" id="A0A4Q9H4J4"/>
<feature type="transmembrane region" description="Helical" evidence="5">
    <location>
        <begin position="215"/>
        <end position="233"/>
    </location>
</feature>
<feature type="transmembrane region" description="Helical" evidence="5">
    <location>
        <begin position="183"/>
        <end position="203"/>
    </location>
</feature>
<feature type="transmembrane region" description="Helical" evidence="5">
    <location>
        <begin position="153"/>
        <end position="171"/>
    </location>
</feature>
<evidence type="ECO:0000256" key="5">
    <source>
        <dbReference type="SAM" id="Phobius"/>
    </source>
</evidence>
<dbReference type="PANTHER" id="PTHR22911">
    <property type="entry name" value="ACYL-MALONYL CONDENSING ENZYME-RELATED"/>
    <property type="match status" value="1"/>
</dbReference>
<name>A0A4Q9H4J4_9BURK</name>
<keyword evidence="3 5" id="KW-1133">Transmembrane helix</keyword>
<keyword evidence="4 5" id="KW-0472">Membrane</keyword>
<dbReference type="Proteomes" id="UP000292120">
    <property type="component" value="Unassembled WGS sequence"/>
</dbReference>
<dbReference type="SUPFAM" id="SSF103481">
    <property type="entry name" value="Multidrug resistance efflux transporter EmrE"/>
    <property type="match status" value="2"/>
</dbReference>
<evidence type="ECO:0000256" key="4">
    <source>
        <dbReference type="ARBA" id="ARBA00023136"/>
    </source>
</evidence>
<dbReference type="EMBL" id="SIXI01000004">
    <property type="protein sequence ID" value="TBO30471.1"/>
    <property type="molecule type" value="Genomic_DNA"/>
</dbReference>
<dbReference type="GO" id="GO:0016020">
    <property type="term" value="C:membrane"/>
    <property type="evidence" value="ECO:0007669"/>
    <property type="project" value="UniProtKB-SubCell"/>
</dbReference>
<evidence type="ECO:0000256" key="3">
    <source>
        <dbReference type="ARBA" id="ARBA00022989"/>
    </source>
</evidence>
<dbReference type="PANTHER" id="PTHR22911:SF6">
    <property type="entry name" value="SOLUTE CARRIER FAMILY 35 MEMBER G1"/>
    <property type="match status" value="1"/>
</dbReference>
<evidence type="ECO:0000259" key="6">
    <source>
        <dbReference type="Pfam" id="PF00892"/>
    </source>
</evidence>
<dbReference type="Pfam" id="PF00892">
    <property type="entry name" value="EamA"/>
    <property type="match status" value="2"/>
</dbReference>
<dbReference type="OrthoDB" id="8524934at2"/>
<feature type="transmembrane region" description="Helical" evidence="5">
    <location>
        <begin position="36"/>
        <end position="53"/>
    </location>
</feature>
<organism evidence="7 8">
    <name type="scientific">Aquabacterium lacunae</name>
    <dbReference type="NCBI Taxonomy" id="2528630"/>
    <lineage>
        <taxon>Bacteria</taxon>
        <taxon>Pseudomonadati</taxon>
        <taxon>Pseudomonadota</taxon>
        <taxon>Betaproteobacteria</taxon>
        <taxon>Burkholderiales</taxon>
        <taxon>Aquabacterium</taxon>
    </lineage>
</organism>
<sequence>MSAAWLMVGATLLFAFMGVCVKKASAEVTTAEVVFFRGLVGALIVGVLARWQGVSFRTRVPGKHAVRGLAGVTALSLWFYAIGHLPLATAVTLNYMSSVWMAVFLMLRQLWRQWRALPHRRIHPALLGAVLLGFVGVVLVLRPTLQRDQWLEALTGVGSGMLAAWAYLAVAELGREGEPEQRVVFYFSVFGTFAGLAIMGAMHLGGGSTWQAPSLAGWGWLLGIGVFASVAQLAMTRAYAQGEALAMASLQYLGIVHAYWLGVWVFGEPLKWLSVLGAALIVASGLAAHRLNAGLRD</sequence>
<evidence type="ECO:0000313" key="7">
    <source>
        <dbReference type="EMBL" id="TBO30471.1"/>
    </source>
</evidence>
<proteinExistence type="predicted"/>
<feature type="transmembrane region" description="Helical" evidence="5">
    <location>
        <begin position="123"/>
        <end position="141"/>
    </location>
</feature>
<protein>
    <submittedName>
        <fullName evidence="7">DMT family transporter</fullName>
    </submittedName>
</protein>
<dbReference type="InterPro" id="IPR037185">
    <property type="entry name" value="EmrE-like"/>
</dbReference>
<feature type="transmembrane region" description="Helical" evidence="5">
    <location>
        <begin position="65"/>
        <end position="87"/>
    </location>
</feature>
<comment type="subcellular location">
    <subcellularLocation>
        <location evidence="1">Membrane</location>
        <topology evidence="1">Multi-pass membrane protein</topology>
    </subcellularLocation>
</comment>
<feature type="domain" description="EamA" evidence="6">
    <location>
        <begin position="160"/>
        <end position="284"/>
    </location>
</feature>
<accession>A0A4Q9H4J4</accession>
<feature type="domain" description="EamA" evidence="6">
    <location>
        <begin position="2"/>
        <end position="140"/>
    </location>
</feature>
<dbReference type="InterPro" id="IPR000620">
    <property type="entry name" value="EamA_dom"/>
</dbReference>
<reference evidence="7 8" key="1">
    <citation type="submission" date="2019-02" db="EMBL/GenBank/DDBJ databases">
        <title>Aquabacterium sp. strain KMB7.</title>
        <authorList>
            <person name="Chen W.-M."/>
        </authorList>
    </citation>
    <scope>NUCLEOTIDE SEQUENCE [LARGE SCALE GENOMIC DNA]</scope>
    <source>
        <strain evidence="7 8">KMB7</strain>
    </source>
</reference>
<feature type="transmembrane region" description="Helical" evidence="5">
    <location>
        <begin position="272"/>
        <end position="291"/>
    </location>
</feature>
<keyword evidence="8" id="KW-1185">Reference proteome</keyword>
<gene>
    <name evidence="7" type="ORF">EYS42_10640</name>
</gene>
<comment type="caution">
    <text evidence="7">The sequence shown here is derived from an EMBL/GenBank/DDBJ whole genome shotgun (WGS) entry which is preliminary data.</text>
</comment>
<evidence type="ECO:0000313" key="8">
    <source>
        <dbReference type="Proteomes" id="UP000292120"/>
    </source>
</evidence>
<evidence type="ECO:0000256" key="2">
    <source>
        <dbReference type="ARBA" id="ARBA00022692"/>
    </source>
</evidence>
<keyword evidence="2 5" id="KW-0812">Transmembrane</keyword>